<dbReference type="Pfam" id="PF03572">
    <property type="entry name" value="Peptidase_S41"/>
    <property type="match status" value="1"/>
</dbReference>
<dbReference type="InterPro" id="IPR029045">
    <property type="entry name" value="ClpP/crotonase-like_dom_sf"/>
</dbReference>
<feature type="region of interest" description="Disordered" evidence="1">
    <location>
        <begin position="297"/>
        <end position="348"/>
    </location>
</feature>
<keyword evidence="6" id="KW-1185">Reference proteome</keyword>
<feature type="compositionally biased region" description="Low complexity" evidence="1">
    <location>
        <begin position="327"/>
        <end position="348"/>
    </location>
</feature>
<dbReference type="InterPro" id="IPR005151">
    <property type="entry name" value="Tail-specific_protease"/>
</dbReference>
<reference evidence="5 6" key="1">
    <citation type="submission" date="2023-01" db="EMBL/GenBank/DDBJ databases">
        <title>Analysis of 21 Apiospora genomes using comparative genomics revels a genus with tremendous synthesis potential of carbohydrate active enzymes and secondary metabolites.</title>
        <authorList>
            <person name="Sorensen T."/>
        </authorList>
    </citation>
    <scope>NUCLEOTIDE SEQUENCE [LARGE SCALE GENOMIC DNA]</scope>
    <source>
        <strain evidence="5 6">CBS 20057</strain>
    </source>
</reference>
<feature type="domain" description="Tail specific protease" evidence="3">
    <location>
        <begin position="367"/>
        <end position="446"/>
    </location>
</feature>
<sequence>MWSLIAVVSALRLAGAASIPQGVKPRYWQQTSAADACTTLNQAIQNNPQGNPIPGQLAQDCLSDLPFESDTARQFLAELRKYIQFQSTLEALVAPPKTYLSSATDILGGLDKIAKKSYTSQYQFDLDLQSLISSANDGHFYAWPCSTSIFSFGRDASYQMVSVSVDGRAVPQPYMSTDAALIGSNTAEISAVTTINGQKAADYLNNAASHITSQDPDARWNSLFPSLALLAGGASQVAALGTFTSPGVWPGSNSTLVGFANGTTLSIDTLTKAPRRGVSTTAEGVFEQYCLPASKTSKRATRTNGGKLKRPYEEEDEEEAVDGSSGGAENDAPQATPSPSSPAQYPPTVVRDQYNQMNGFYLDDQTAVMFIPSFSSEGQPDGSSATFANVATKLVSDAVKSGRKRLIIDVSGNGGGDIIRAFDLFRLFFPTDLPYSATRFRRSDATNAMAAIFGSVDPQDNAAVYPLAWRGQVEPDQKTRFGSLNDFLNADGAAQLGTSVSALYANRDYADTSTADDPIRGYGPVAQSPTTPPYSPNDILIVGDGVCASTCTTFVNLMTNVGGVRTVAFGGRPGPGPMQIMGGVRGAQSLEFDNIYTSVNLSNALLAAQPNLLSPAQTAAWQAAQPLALDAFPLRLYGGGVNFRNAYQQGDDATPLQFQYQAADCRLFYTYADYLHPATTWQAASDAVWGGKGCVEGSTGAPGSRAYAAAHPSSTGSGGSGGDGKKKNGATTGRQHAHGSLGAMMLISAVAWLL</sequence>
<dbReference type="InterPro" id="IPR052766">
    <property type="entry name" value="S41A_metabolite_peptidase"/>
</dbReference>
<dbReference type="InterPro" id="IPR056186">
    <property type="entry name" value="PDZ_CPAF-rel"/>
</dbReference>
<dbReference type="PANTHER" id="PTHR37049:SF4">
    <property type="entry name" value="RHODANESE DOMAIN-CONTAINING PROTEIN"/>
    <property type="match status" value="1"/>
</dbReference>
<feature type="region of interest" description="Disordered" evidence="1">
    <location>
        <begin position="705"/>
        <end position="736"/>
    </location>
</feature>
<organism evidence="5 6">
    <name type="scientific">Apiospora marii</name>
    <dbReference type="NCBI Taxonomy" id="335849"/>
    <lineage>
        <taxon>Eukaryota</taxon>
        <taxon>Fungi</taxon>
        <taxon>Dikarya</taxon>
        <taxon>Ascomycota</taxon>
        <taxon>Pezizomycotina</taxon>
        <taxon>Sordariomycetes</taxon>
        <taxon>Xylariomycetidae</taxon>
        <taxon>Amphisphaeriales</taxon>
        <taxon>Apiosporaceae</taxon>
        <taxon>Apiospora</taxon>
    </lineage>
</organism>
<evidence type="ECO:0000313" key="5">
    <source>
        <dbReference type="EMBL" id="KAK8029075.1"/>
    </source>
</evidence>
<dbReference type="EMBL" id="JAQQWI010000007">
    <property type="protein sequence ID" value="KAK8029075.1"/>
    <property type="molecule type" value="Genomic_DNA"/>
</dbReference>
<dbReference type="PANTHER" id="PTHR37049">
    <property type="entry name" value="PEPTIDASE S41 FAMILY PROTEIN"/>
    <property type="match status" value="1"/>
</dbReference>
<name>A0ABR1SB58_9PEZI</name>
<evidence type="ECO:0000256" key="1">
    <source>
        <dbReference type="SAM" id="MobiDB-lite"/>
    </source>
</evidence>
<feature type="chain" id="PRO_5045869876" evidence="2">
    <location>
        <begin position="17"/>
        <end position="754"/>
    </location>
</feature>
<dbReference type="SUPFAM" id="SSF52096">
    <property type="entry name" value="ClpP/crotonase"/>
    <property type="match status" value="1"/>
</dbReference>
<evidence type="ECO:0000259" key="4">
    <source>
        <dbReference type="Pfam" id="PF23658"/>
    </source>
</evidence>
<feature type="domain" description="CPAF-like PDZ" evidence="4">
    <location>
        <begin position="155"/>
        <end position="272"/>
    </location>
</feature>
<evidence type="ECO:0000256" key="2">
    <source>
        <dbReference type="SAM" id="SignalP"/>
    </source>
</evidence>
<evidence type="ECO:0000259" key="3">
    <source>
        <dbReference type="Pfam" id="PF03572"/>
    </source>
</evidence>
<dbReference type="Gene3D" id="3.90.226.10">
    <property type="entry name" value="2-enoyl-CoA Hydratase, Chain A, domain 1"/>
    <property type="match status" value="1"/>
</dbReference>
<proteinExistence type="predicted"/>
<evidence type="ECO:0000313" key="6">
    <source>
        <dbReference type="Proteomes" id="UP001396898"/>
    </source>
</evidence>
<protein>
    <submittedName>
        <fullName evidence="5">Interphotoreceptor retinol-binding</fullName>
    </submittedName>
</protein>
<gene>
    <name evidence="5" type="ORF">PG991_006131</name>
</gene>
<feature type="signal peptide" evidence="2">
    <location>
        <begin position="1"/>
        <end position="16"/>
    </location>
</feature>
<comment type="caution">
    <text evidence="5">The sequence shown here is derived from an EMBL/GenBank/DDBJ whole genome shotgun (WGS) entry which is preliminary data.</text>
</comment>
<accession>A0ABR1SB58</accession>
<dbReference type="Proteomes" id="UP001396898">
    <property type="component" value="Unassembled WGS sequence"/>
</dbReference>
<dbReference type="Pfam" id="PF23658">
    <property type="entry name" value="PDZ_CPAF_rel"/>
    <property type="match status" value="1"/>
</dbReference>
<keyword evidence="2" id="KW-0732">Signal</keyword>